<evidence type="ECO:0000256" key="5">
    <source>
        <dbReference type="ARBA" id="ARBA00023049"/>
    </source>
</evidence>
<comment type="cofactor">
    <cofactor evidence="6">
        <name>Zn(2+)</name>
        <dbReference type="ChEBI" id="CHEBI:29105"/>
    </cofactor>
    <text evidence="6">Binds 1 zinc ion per subunit.</text>
</comment>
<keyword evidence="3 6" id="KW-0378">Hydrolase</keyword>
<organism evidence="9 10">
    <name type="scientific">Luteimonas salinilitoris</name>
    <dbReference type="NCBI Taxonomy" id="3237697"/>
    <lineage>
        <taxon>Bacteria</taxon>
        <taxon>Pseudomonadati</taxon>
        <taxon>Pseudomonadota</taxon>
        <taxon>Gammaproteobacteria</taxon>
        <taxon>Lysobacterales</taxon>
        <taxon>Lysobacteraceae</taxon>
        <taxon>Luteimonas</taxon>
    </lineage>
</organism>
<dbReference type="EC" id="3.4.-.-" evidence="9"/>
<comment type="caution">
    <text evidence="9">The sequence shown here is derived from an EMBL/GenBank/DDBJ whole genome shotgun (WGS) entry which is preliminary data.</text>
</comment>
<feature type="signal peptide" evidence="7">
    <location>
        <begin position="1"/>
        <end position="20"/>
    </location>
</feature>
<evidence type="ECO:0000256" key="6">
    <source>
        <dbReference type="RuleBase" id="RU003983"/>
    </source>
</evidence>
<keyword evidence="10" id="KW-1185">Reference proteome</keyword>
<keyword evidence="2" id="KW-0479">Metal-binding</keyword>
<dbReference type="GO" id="GO:0016787">
    <property type="term" value="F:hydrolase activity"/>
    <property type="evidence" value="ECO:0007669"/>
    <property type="project" value="UniProtKB-KW"/>
</dbReference>
<evidence type="ECO:0000256" key="1">
    <source>
        <dbReference type="ARBA" id="ARBA00022670"/>
    </source>
</evidence>
<dbReference type="PANTHER" id="PTHR22726">
    <property type="entry name" value="METALLOENDOPEPTIDASE OMA1"/>
    <property type="match status" value="1"/>
</dbReference>
<dbReference type="InterPro" id="IPR001915">
    <property type="entry name" value="Peptidase_M48"/>
</dbReference>
<protein>
    <submittedName>
        <fullName evidence="9">M48 family metallopeptidase</fullName>
        <ecNumber evidence="9">3.4.-.-</ecNumber>
    </submittedName>
</protein>
<evidence type="ECO:0000313" key="9">
    <source>
        <dbReference type="EMBL" id="MEZ0473770.1"/>
    </source>
</evidence>
<sequence>MRSIHFIPASSLLLFAGLFAAGTAAAIDLGGKLGAGLKAGRALTLSDQEVIASAEQACAHMDASNPVATQDDPDAVRLASITDGLANEDGLSLDFKVYKTDDVNAWAMANGCVRVYSGLMDVASDDEIRGVIGHEIGHVKLGHTKSKMRTALLSSSAREGLSVAGGSQVSALASGRIGELAEGVVNAQFSQKEEGAADEYGYGFMMRHQYDPAAMVTMFRKLSSEGGLMSSHPGSEARARRIEGMIAKGR</sequence>
<feature type="domain" description="Peptidase M48" evidence="8">
    <location>
        <begin position="78"/>
        <end position="245"/>
    </location>
</feature>
<name>A0ABV4HM18_9GAMM</name>
<dbReference type="Proteomes" id="UP001566331">
    <property type="component" value="Unassembled WGS sequence"/>
</dbReference>
<evidence type="ECO:0000256" key="7">
    <source>
        <dbReference type="SAM" id="SignalP"/>
    </source>
</evidence>
<evidence type="ECO:0000313" key="10">
    <source>
        <dbReference type="Proteomes" id="UP001566331"/>
    </source>
</evidence>
<dbReference type="CDD" id="cd07334">
    <property type="entry name" value="M48C_loiP_like"/>
    <property type="match status" value="1"/>
</dbReference>
<gene>
    <name evidence="9" type="ORF">AB6713_03940</name>
</gene>
<accession>A0ABV4HM18</accession>
<dbReference type="RefSeq" id="WP_370562886.1">
    <property type="nucleotide sequence ID" value="NZ_JBFWIB010000002.1"/>
</dbReference>
<proteinExistence type="inferred from homology"/>
<dbReference type="Pfam" id="PF01435">
    <property type="entry name" value="Peptidase_M48"/>
    <property type="match status" value="1"/>
</dbReference>
<feature type="chain" id="PRO_5045139771" evidence="7">
    <location>
        <begin position="21"/>
        <end position="250"/>
    </location>
</feature>
<evidence type="ECO:0000256" key="3">
    <source>
        <dbReference type="ARBA" id="ARBA00022801"/>
    </source>
</evidence>
<comment type="similarity">
    <text evidence="6">Belongs to the peptidase M48 family.</text>
</comment>
<dbReference type="PANTHER" id="PTHR22726:SF8">
    <property type="entry name" value="METALLOPROTEASE YCAL"/>
    <property type="match status" value="1"/>
</dbReference>
<keyword evidence="4 6" id="KW-0862">Zinc</keyword>
<keyword evidence="1 6" id="KW-0645">Protease</keyword>
<dbReference type="InterPro" id="IPR051156">
    <property type="entry name" value="Mito/Outer_Membr_Metalloprot"/>
</dbReference>
<dbReference type="Gene3D" id="3.30.2010.10">
    <property type="entry name" value="Metalloproteases ('zincins'), catalytic domain"/>
    <property type="match status" value="1"/>
</dbReference>
<evidence type="ECO:0000256" key="2">
    <source>
        <dbReference type="ARBA" id="ARBA00022723"/>
    </source>
</evidence>
<keyword evidence="5 6" id="KW-0482">Metalloprotease</keyword>
<reference evidence="9 10" key="1">
    <citation type="submission" date="2024-07" db="EMBL/GenBank/DDBJ databases">
        <title>Luteimonas salilacus sp. nov., isolated from the shore soil of Salt Lake in Tibet of China.</title>
        <authorList>
            <person name="Zhang X."/>
            <person name="Li A."/>
        </authorList>
    </citation>
    <scope>NUCLEOTIDE SEQUENCE [LARGE SCALE GENOMIC DNA]</scope>
    <source>
        <strain evidence="9 10">B3-2-R+30</strain>
    </source>
</reference>
<evidence type="ECO:0000259" key="8">
    <source>
        <dbReference type="Pfam" id="PF01435"/>
    </source>
</evidence>
<dbReference type="EMBL" id="JBFWIC010000003">
    <property type="protein sequence ID" value="MEZ0473770.1"/>
    <property type="molecule type" value="Genomic_DNA"/>
</dbReference>
<keyword evidence="7" id="KW-0732">Signal</keyword>
<evidence type="ECO:0000256" key="4">
    <source>
        <dbReference type="ARBA" id="ARBA00022833"/>
    </source>
</evidence>